<evidence type="ECO:0008006" key="3">
    <source>
        <dbReference type="Google" id="ProtNLM"/>
    </source>
</evidence>
<name>A0A4V2W4B4_9GAMM</name>
<dbReference type="RefSeq" id="WP_230468054.1">
    <property type="nucleotide sequence ID" value="NZ_SMCR01000006.1"/>
</dbReference>
<evidence type="ECO:0000313" key="2">
    <source>
        <dbReference type="Proteomes" id="UP000295719"/>
    </source>
</evidence>
<dbReference type="InterPro" id="IPR023476">
    <property type="entry name" value="Pep_tRNA_hydro_II_dom_sf"/>
</dbReference>
<dbReference type="Pfam" id="PF09391">
    <property type="entry name" value="DUF2000"/>
    <property type="match status" value="1"/>
</dbReference>
<comment type="caution">
    <text evidence="1">The sequence shown here is derived from an EMBL/GenBank/DDBJ whole genome shotgun (WGS) entry which is preliminary data.</text>
</comment>
<organism evidence="1 2">
    <name type="scientific">Biostraticola tofi</name>
    <dbReference type="NCBI Taxonomy" id="466109"/>
    <lineage>
        <taxon>Bacteria</taxon>
        <taxon>Pseudomonadati</taxon>
        <taxon>Pseudomonadota</taxon>
        <taxon>Gammaproteobacteria</taxon>
        <taxon>Enterobacterales</taxon>
        <taxon>Bruguierivoracaceae</taxon>
        <taxon>Biostraticola</taxon>
    </lineage>
</organism>
<keyword evidence="2" id="KW-1185">Reference proteome</keyword>
<reference evidence="1 2" key="1">
    <citation type="submission" date="2019-03" db="EMBL/GenBank/DDBJ databases">
        <title>Genomic Encyclopedia of Type Strains, Phase IV (KMG-IV): sequencing the most valuable type-strain genomes for metagenomic binning, comparative biology and taxonomic classification.</title>
        <authorList>
            <person name="Goeker M."/>
        </authorList>
    </citation>
    <scope>NUCLEOTIDE SEQUENCE [LARGE SCALE GENOMIC DNA]</scope>
    <source>
        <strain evidence="1 2">DSM 19580</strain>
    </source>
</reference>
<dbReference type="AlphaFoldDB" id="A0A4V2W4B4"/>
<dbReference type="Gene3D" id="3.40.1490.10">
    <property type="entry name" value="Bit1"/>
    <property type="match status" value="1"/>
</dbReference>
<dbReference type="SUPFAM" id="SSF102462">
    <property type="entry name" value="Peptidyl-tRNA hydrolase II"/>
    <property type="match status" value="1"/>
</dbReference>
<sequence>MTTEAETQQAVMTESESQPALPRMRITVVLREDLEPWQRLNVTAFTISGVAINEEALGETYHDASGKQYLPMFRDPVLVFGASAETIKRTAERARSRGVAFSVFTRELFDTFNDDDNRAAVAAVATEDLDIVGLAFRAGRNTADKVLKGLKLLQ</sequence>
<dbReference type="Proteomes" id="UP000295719">
    <property type="component" value="Unassembled WGS sequence"/>
</dbReference>
<dbReference type="InterPro" id="IPR018988">
    <property type="entry name" value="DUF2000"/>
</dbReference>
<dbReference type="EMBL" id="SMCR01000006">
    <property type="protein sequence ID" value="TCV95269.1"/>
    <property type="molecule type" value="Genomic_DNA"/>
</dbReference>
<gene>
    <name evidence="1" type="ORF">EDC52_106201</name>
</gene>
<evidence type="ECO:0000313" key="1">
    <source>
        <dbReference type="EMBL" id="TCV95269.1"/>
    </source>
</evidence>
<protein>
    <recommendedName>
        <fullName evidence="3">DUF2000 family protein</fullName>
    </recommendedName>
</protein>
<proteinExistence type="predicted"/>
<accession>A0A4V2W4B4</accession>